<organism evidence="1 2">
    <name type="scientific">Macrococcus armenti</name>
    <dbReference type="NCBI Taxonomy" id="2875764"/>
    <lineage>
        <taxon>Bacteria</taxon>
        <taxon>Bacillati</taxon>
        <taxon>Bacillota</taxon>
        <taxon>Bacilli</taxon>
        <taxon>Bacillales</taxon>
        <taxon>Staphylococcaceae</taxon>
        <taxon>Macrococcus</taxon>
    </lineage>
</organism>
<evidence type="ECO:0008006" key="3">
    <source>
        <dbReference type="Google" id="ProtNLM"/>
    </source>
</evidence>
<dbReference type="SUPFAM" id="SSF53335">
    <property type="entry name" value="S-adenosyl-L-methionine-dependent methyltransferases"/>
    <property type="match status" value="1"/>
</dbReference>
<name>A0ABY3ZRV5_9STAP</name>
<reference evidence="1" key="2">
    <citation type="submission" date="2022-04" db="EMBL/GenBank/DDBJ databases">
        <title>Antimicrobial genetic elements in methicillin-resistant Macrococcus armenti.</title>
        <authorList>
            <person name="Keller J.E."/>
            <person name="Schwendener S."/>
            <person name="Pantucek R."/>
            <person name="Perreten V."/>
        </authorList>
    </citation>
    <scope>NUCLEOTIDE SEQUENCE</scope>
    <source>
        <strain evidence="1">CCM 2609</strain>
    </source>
</reference>
<accession>A0ABY3ZRV5</accession>
<keyword evidence="2" id="KW-1185">Reference proteome</keyword>
<protein>
    <recommendedName>
        <fullName evidence="3">Class I SAM-dependent methyltransferase</fullName>
    </recommendedName>
</protein>
<reference evidence="1" key="1">
    <citation type="submission" date="2022-03" db="EMBL/GenBank/DDBJ databases">
        <authorList>
            <person name="Vrbovska V."/>
            <person name="Kovarovic V."/>
            <person name="Botka T."/>
            <person name="Pantucek R."/>
        </authorList>
    </citation>
    <scope>NUCLEOTIDE SEQUENCE</scope>
    <source>
        <strain evidence="1">CCM 2609</strain>
    </source>
</reference>
<proteinExistence type="predicted"/>
<dbReference type="Proteomes" id="UP000830343">
    <property type="component" value="Chromosome"/>
</dbReference>
<dbReference type="Gene3D" id="3.40.50.150">
    <property type="entry name" value="Vaccinia Virus protein VP39"/>
    <property type="match status" value="1"/>
</dbReference>
<sequence>MKTVNVLRVTTCVKPDANVLMYVDNIRNDLQQYNIQCQFTERKKRTIKSLFTYTTTPVLIIQKNGIYLYISPEEKISYQESTMNIKFKEYKKSGVLPPLVQMIAENKYCTHHIADCTMGLGNDLMLMALTLPHAQFTAFEQNFYIHFTIKWSMHYYCNHINRDLKQAFDRIQFQYGSVEQSKADFDVYYVDCLYHNTIETSNINHLVKFVENDEQNDDALIDYVTTKTGKVVLRAEYNSPIIKDYGFIMSVRRNTVTHYGYLINKQH</sequence>
<dbReference type="EMBL" id="CP094348">
    <property type="protein sequence ID" value="UOB19622.1"/>
    <property type="molecule type" value="Genomic_DNA"/>
</dbReference>
<dbReference type="InterPro" id="IPR029063">
    <property type="entry name" value="SAM-dependent_MTases_sf"/>
</dbReference>
<evidence type="ECO:0000313" key="2">
    <source>
        <dbReference type="Proteomes" id="UP000830343"/>
    </source>
</evidence>
<dbReference type="RefSeq" id="WP_243365030.1">
    <property type="nucleotide sequence ID" value="NZ_CP094348.1"/>
</dbReference>
<evidence type="ECO:0000313" key="1">
    <source>
        <dbReference type="EMBL" id="UOB19622.1"/>
    </source>
</evidence>
<gene>
    <name evidence="1" type="ORF">MRZ06_06075</name>
</gene>